<dbReference type="AlphaFoldDB" id="A0AA51YI07"/>
<gene>
    <name evidence="1" type="ORF">RE476_06640</name>
</gene>
<dbReference type="EMBL" id="CP133594">
    <property type="protein sequence ID" value="WMW21095.1"/>
    <property type="molecule type" value="Genomic_DNA"/>
</dbReference>
<evidence type="ECO:0000313" key="2">
    <source>
        <dbReference type="Proteomes" id="UP001183006"/>
    </source>
</evidence>
<name>A0AA51YI07_9EURY</name>
<evidence type="ECO:0000313" key="1">
    <source>
        <dbReference type="EMBL" id="WMW21095.1"/>
    </source>
</evidence>
<dbReference type="InterPro" id="IPR055533">
    <property type="entry name" value="DUF7109"/>
</dbReference>
<reference evidence="1" key="1">
    <citation type="submission" date="2023-08" db="EMBL/GenBank/DDBJ databases">
        <title>Methanolobus mangrovi sp. nov. and Methanolobus sediminis sp. nov, two novel methylotrophic methanogens isolated from mangrove sediments in China.</title>
        <authorList>
            <person name="Zhou J."/>
        </authorList>
    </citation>
    <scope>NUCLEOTIDE SEQUENCE</scope>
    <source>
        <strain evidence="1">FTZ2</strain>
    </source>
</reference>
<accession>A0AA51YI07</accession>
<keyword evidence="2" id="KW-1185">Reference proteome</keyword>
<dbReference type="Pfam" id="PF23421">
    <property type="entry name" value="DUF7109"/>
    <property type="match status" value="1"/>
</dbReference>
<organism evidence="1 2">
    <name type="scientific">Methanolobus mangrovi</name>
    <dbReference type="NCBI Taxonomy" id="3072977"/>
    <lineage>
        <taxon>Archaea</taxon>
        <taxon>Methanobacteriati</taxon>
        <taxon>Methanobacteriota</taxon>
        <taxon>Stenosarchaea group</taxon>
        <taxon>Methanomicrobia</taxon>
        <taxon>Methanosarcinales</taxon>
        <taxon>Methanosarcinaceae</taxon>
        <taxon>Methanolobus</taxon>
    </lineage>
</organism>
<dbReference type="Proteomes" id="UP001183006">
    <property type="component" value="Chromosome"/>
</dbReference>
<dbReference type="KEGG" id="mmav:RE476_06640"/>
<sequence length="188" mass="21386">MLSKEELCGIVDALGALTVDEIYHVAKELYLLRGSVPLTLPSIKNLCEDAEKEHLIAVVSWEEIEGLDEDELSYYISGPNAFPEVPFDLSEVIDILEMAKREVELSRVASRFSKNLHKRIKNLDDKINSVNEGRFHPKDLENLEHRYSDILNQYYDYSFWLPDTMAGLEAGIQELSSRIEALKSAQGI</sequence>
<protein>
    <submittedName>
        <fullName evidence="1">Uncharacterized protein</fullName>
    </submittedName>
</protein>
<dbReference type="GeneID" id="84229803"/>
<proteinExistence type="predicted"/>
<dbReference type="RefSeq" id="WP_309306881.1">
    <property type="nucleotide sequence ID" value="NZ_CP133594.1"/>
</dbReference>